<dbReference type="GeneID" id="103712498"/>
<dbReference type="Proteomes" id="UP000228380">
    <property type="component" value="Chromosome 15"/>
</dbReference>
<feature type="compositionally biased region" description="Basic and acidic residues" evidence="1">
    <location>
        <begin position="115"/>
        <end position="126"/>
    </location>
</feature>
<gene>
    <name evidence="4" type="primary">LOC103712498</name>
</gene>
<accession>A0A8B7CE73</accession>
<evidence type="ECO:0000256" key="1">
    <source>
        <dbReference type="SAM" id="MobiDB-lite"/>
    </source>
</evidence>
<reference evidence="4" key="2">
    <citation type="submission" date="2025-08" db="UniProtKB">
        <authorList>
            <consortium name="RefSeq"/>
        </authorList>
    </citation>
    <scope>IDENTIFICATION</scope>
    <source>
        <tissue evidence="4">Young leaves</tissue>
    </source>
</reference>
<dbReference type="PANTHER" id="PTHR46776">
    <property type="entry name" value="CYCLIN-DEPENDENT KINASE INHIBITOR 4-RELATED"/>
    <property type="match status" value="1"/>
</dbReference>
<dbReference type="InterPro" id="IPR003175">
    <property type="entry name" value="CDI_dom"/>
</dbReference>
<dbReference type="AlphaFoldDB" id="A0A8B7CE73"/>
<dbReference type="RefSeq" id="XP_008797256.2">
    <property type="nucleotide sequence ID" value="XM_008799034.4"/>
</dbReference>
<dbReference type="InterPro" id="IPR044275">
    <property type="entry name" value="KRP"/>
</dbReference>
<protein>
    <submittedName>
        <fullName evidence="4">Cyclin-dependent kinase inhibitor 1-like</fullName>
    </submittedName>
</protein>
<feature type="region of interest" description="Disordered" evidence="1">
    <location>
        <begin position="78"/>
        <end position="174"/>
    </location>
</feature>
<keyword evidence="4" id="KW-0649">Protein kinase inhibitor</keyword>
<sequence length="235" mass="25638">MGKYMRKCRGVAGEVAVMEVSQVVGVRTRARTLALSSAATAAAAAVERAGSKRRKVAGAARVVQNSYLQLRSRSLVMTSRGTPANSGSARARCPSPAPDRLSRCSSNASSEVASVEDRQPRLRSGDPEVDDELETLPCHFERSRETRETTPLSELREESGDLESTAGKRKSRRSATEAATAAAVVMPPVAEIEEFFAVAERANTENLRFFGDKYNYDVANDVPLDGRYEWLRLQP</sequence>
<feature type="domain" description="Cyclin-dependent kinase inhibitor" evidence="2">
    <location>
        <begin position="187"/>
        <end position="232"/>
    </location>
</feature>
<dbReference type="KEGG" id="pda:103712498"/>
<dbReference type="OrthoDB" id="9940972at2759"/>
<name>A0A8B7CE73_PHODC</name>
<dbReference type="GO" id="GO:0005634">
    <property type="term" value="C:nucleus"/>
    <property type="evidence" value="ECO:0007669"/>
    <property type="project" value="InterPro"/>
</dbReference>
<dbReference type="Pfam" id="PF02234">
    <property type="entry name" value="CDI"/>
    <property type="match status" value="1"/>
</dbReference>
<proteinExistence type="predicted"/>
<organism evidence="3 4">
    <name type="scientific">Phoenix dactylifera</name>
    <name type="common">Date palm</name>
    <dbReference type="NCBI Taxonomy" id="42345"/>
    <lineage>
        <taxon>Eukaryota</taxon>
        <taxon>Viridiplantae</taxon>
        <taxon>Streptophyta</taxon>
        <taxon>Embryophyta</taxon>
        <taxon>Tracheophyta</taxon>
        <taxon>Spermatophyta</taxon>
        <taxon>Magnoliopsida</taxon>
        <taxon>Liliopsida</taxon>
        <taxon>Arecaceae</taxon>
        <taxon>Coryphoideae</taxon>
        <taxon>Phoeniceae</taxon>
        <taxon>Phoenix</taxon>
    </lineage>
</organism>
<evidence type="ECO:0000313" key="4">
    <source>
        <dbReference type="RefSeq" id="XP_008797256.2"/>
    </source>
</evidence>
<keyword evidence="3" id="KW-1185">Reference proteome</keyword>
<dbReference type="GO" id="GO:0051726">
    <property type="term" value="P:regulation of cell cycle"/>
    <property type="evidence" value="ECO:0007669"/>
    <property type="project" value="InterPro"/>
</dbReference>
<dbReference type="GO" id="GO:0004861">
    <property type="term" value="F:cyclin-dependent protein serine/threonine kinase inhibitor activity"/>
    <property type="evidence" value="ECO:0007669"/>
    <property type="project" value="InterPro"/>
</dbReference>
<feature type="compositionally biased region" description="Polar residues" evidence="1">
    <location>
        <begin position="78"/>
        <end position="88"/>
    </location>
</feature>
<reference evidence="3" key="1">
    <citation type="journal article" date="2019" name="Nat. Commun.">
        <title>Genome-wide association mapping of date palm fruit traits.</title>
        <authorList>
            <person name="Hazzouri K.M."/>
            <person name="Gros-Balthazard M."/>
            <person name="Flowers J.M."/>
            <person name="Copetti D."/>
            <person name="Lemansour A."/>
            <person name="Lebrun M."/>
            <person name="Masmoudi K."/>
            <person name="Ferrand S."/>
            <person name="Dhar M.I."/>
            <person name="Fresquez Z.A."/>
            <person name="Rosas U."/>
            <person name="Zhang J."/>
            <person name="Talag J."/>
            <person name="Lee S."/>
            <person name="Kudrna D."/>
            <person name="Powell R.F."/>
            <person name="Leitch I.J."/>
            <person name="Krueger R.R."/>
            <person name="Wing R.A."/>
            <person name="Amiri K.M.A."/>
            <person name="Purugganan M.D."/>
        </authorList>
    </citation>
    <scope>NUCLEOTIDE SEQUENCE [LARGE SCALE GENOMIC DNA]</scope>
    <source>
        <strain evidence="3">cv. Khalas</strain>
    </source>
</reference>
<dbReference type="PIRSF" id="PIRSF017811">
    <property type="entry name" value="CDK_inhib_pln"/>
    <property type="match status" value="1"/>
</dbReference>
<evidence type="ECO:0000313" key="3">
    <source>
        <dbReference type="Proteomes" id="UP000228380"/>
    </source>
</evidence>
<feature type="compositionally biased region" description="Basic and acidic residues" evidence="1">
    <location>
        <begin position="139"/>
        <end position="159"/>
    </location>
</feature>
<evidence type="ECO:0000259" key="2">
    <source>
        <dbReference type="Pfam" id="PF02234"/>
    </source>
</evidence>